<keyword evidence="2" id="KW-0347">Helicase</keyword>
<reference evidence="2 3" key="1">
    <citation type="journal article" date="2011" name="Int. J. Syst. Evol. Microbiol.">
        <title>Zhongshania antarctica gen. nov., sp. nov. and Zhongshania guokunii sp. nov., gammaproteobacteria respectively isolated from coastal attached (fast) ice and surface seawater of the Antarctic.</title>
        <authorList>
            <person name="Li H.J."/>
            <person name="Zhang X.Y."/>
            <person name="Chen C.X."/>
            <person name="Zhang Y.J."/>
            <person name="Gao Z.M."/>
            <person name="Yu Y."/>
            <person name="Chen X.L."/>
            <person name="Chen B."/>
            <person name="Zhang Y.Z."/>
        </authorList>
    </citation>
    <scope>NUCLEOTIDE SEQUENCE [LARGE SCALE GENOMIC DNA]</scope>
    <source>
        <strain evidence="2 3">ZS6-22T</strain>
    </source>
</reference>
<sequence length="209" mass="23493">MRDLLDRFGTGRMLFRNTRASVGGFPQRVLHEHPLDAPVEYQSALDLVDEESDLHSELLLGDAWIKLDPRVRWVEKFLLRHPDDNVLLICSGKNAAQDLELQLRVRRGIASAVFVEELSLIERDRAAAYFAAPEDGAQVLTCSEIGSEGCNFQFAQHLILFDLPRNPDLLEKRKLIDNAHIPDNPALAKDPQILEALAKGYCVQAFSAH</sequence>
<dbReference type="RefSeq" id="WP_368380644.1">
    <property type="nucleotide sequence ID" value="NZ_JBFRYA010000004.1"/>
</dbReference>
<organism evidence="2 3">
    <name type="scientific">Zhongshania guokunii</name>
    <dbReference type="NCBI Taxonomy" id="641783"/>
    <lineage>
        <taxon>Bacteria</taxon>
        <taxon>Pseudomonadati</taxon>
        <taxon>Pseudomonadota</taxon>
        <taxon>Gammaproteobacteria</taxon>
        <taxon>Cellvibrionales</taxon>
        <taxon>Spongiibacteraceae</taxon>
        <taxon>Zhongshania</taxon>
    </lineage>
</organism>
<evidence type="ECO:0000259" key="1">
    <source>
        <dbReference type="PROSITE" id="PS51194"/>
    </source>
</evidence>
<protein>
    <submittedName>
        <fullName evidence="2">Helicase-related protein</fullName>
    </submittedName>
</protein>
<dbReference type="Pfam" id="PF00271">
    <property type="entry name" value="Helicase_C"/>
    <property type="match status" value="1"/>
</dbReference>
<name>A0ABV3U385_9GAMM</name>
<proteinExistence type="predicted"/>
<dbReference type="InterPro" id="IPR001650">
    <property type="entry name" value="Helicase_C-like"/>
</dbReference>
<keyword evidence="2" id="KW-0067">ATP-binding</keyword>
<evidence type="ECO:0000313" key="3">
    <source>
        <dbReference type="Proteomes" id="UP001557485"/>
    </source>
</evidence>
<dbReference type="Gene3D" id="3.40.50.300">
    <property type="entry name" value="P-loop containing nucleotide triphosphate hydrolases"/>
    <property type="match status" value="1"/>
</dbReference>
<dbReference type="Proteomes" id="UP001557485">
    <property type="component" value="Unassembled WGS sequence"/>
</dbReference>
<evidence type="ECO:0000313" key="2">
    <source>
        <dbReference type="EMBL" id="MEX1668356.1"/>
    </source>
</evidence>
<dbReference type="GO" id="GO:0004386">
    <property type="term" value="F:helicase activity"/>
    <property type="evidence" value="ECO:0007669"/>
    <property type="project" value="UniProtKB-KW"/>
</dbReference>
<gene>
    <name evidence="2" type="ORF">AB4876_05495</name>
</gene>
<dbReference type="PROSITE" id="PS51194">
    <property type="entry name" value="HELICASE_CTER"/>
    <property type="match status" value="1"/>
</dbReference>
<accession>A0ABV3U385</accession>
<comment type="caution">
    <text evidence="2">The sequence shown here is derived from an EMBL/GenBank/DDBJ whole genome shotgun (WGS) entry which is preliminary data.</text>
</comment>
<keyword evidence="2" id="KW-0547">Nucleotide-binding</keyword>
<keyword evidence="3" id="KW-1185">Reference proteome</keyword>
<feature type="domain" description="Helicase C-terminal" evidence="1">
    <location>
        <begin position="66"/>
        <end position="209"/>
    </location>
</feature>
<keyword evidence="2" id="KW-0378">Hydrolase</keyword>
<dbReference type="InterPro" id="IPR027417">
    <property type="entry name" value="P-loop_NTPase"/>
</dbReference>
<dbReference type="SUPFAM" id="SSF52540">
    <property type="entry name" value="P-loop containing nucleoside triphosphate hydrolases"/>
    <property type="match status" value="1"/>
</dbReference>
<dbReference type="EMBL" id="JBFRYA010000004">
    <property type="protein sequence ID" value="MEX1668356.1"/>
    <property type="molecule type" value="Genomic_DNA"/>
</dbReference>